<evidence type="ECO:0000256" key="1">
    <source>
        <dbReference type="SAM" id="MobiDB-lite"/>
    </source>
</evidence>
<gene>
    <name evidence="3" type="ORF">EXIGLDRAFT_619571</name>
</gene>
<feature type="domain" description="3'-5' exonuclease" evidence="2">
    <location>
        <begin position="31"/>
        <end position="236"/>
    </location>
</feature>
<name>A0A165F3E1_EXIGL</name>
<proteinExistence type="predicted"/>
<feature type="region of interest" description="Disordered" evidence="1">
    <location>
        <begin position="362"/>
        <end position="387"/>
    </location>
</feature>
<feature type="region of interest" description="Disordered" evidence="1">
    <location>
        <begin position="1"/>
        <end position="21"/>
    </location>
</feature>
<dbReference type="GO" id="GO:0006139">
    <property type="term" value="P:nucleobase-containing compound metabolic process"/>
    <property type="evidence" value="ECO:0007669"/>
    <property type="project" value="InterPro"/>
</dbReference>
<dbReference type="Pfam" id="PF01612">
    <property type="entry name" value="DNA_pol_A_exo1"/>
    <property type="match status" value="1"/>
</dbReference>
<feature type="compositionally biased region" description="Low complexity" evidence="1">
    <location>
        <begin position="1"/>
        <end position="15"/>
    </location>
</feature>
<feature type="compositionally biased region" description="Basic and acidic residues" evidence="1">
    <location>
        <begin position="362"/>
        <end position="380"/>
    </location>
</feature>
<dbReference type="GO" id="GO:0008408">
    <property type="term" value="F:3'-5' exonuclease activity"/>
    <property type="evidence" value="ECO:0007669"/>
    <property type="project" value="InterPro"/>
</dbReference>
<dbReference type="InterPro" id="IPR036397">
    <property type="entry name" value="RNaseH_sf"/>
</dbReference>
<evidence type="ECO:0000313" key="3">
    <source>
        <dbReference type="EMBL" id="KZV88297.1"/>
    </source>
</evidence>
<dbReference type="PANTHER" id="PTHR46814">
    <property type="entry name" value="EGALITARIAN, ISOFORM B"/>
    <property type="match status" value="1"/>
</dbReference>
<dbReference type="InterPro" id="IPR012337">
    <property type="entry name" value="RNaseH-like_sf"/>
</dbReference>
<evidence type="ECO:0000313" key="4">
    <source>
        <dbReference type="Proteomes" id="UP000077266"/>
    </source>
</evidence>
<keyword evidence="4" id="KW-1185">Reference proteome</keyword>
<dbReference type="Proteomes" id="UP000077266">
    <property type="component" value="Unassembled WGS sequence"/>
</dbReference>
<dbReference type="GO" id="GO:0003676">
    <property type="term" value="F:nucleic acid binding"/>
    <property type="evidence" value="ECO:0007669"/>
    <property type="project" value="InterPro"/>
</dbReference>
<reference evidence="3 4" key="1">
    <citation type="journal article" date="2016" name="Mol. Biol. Evol.">
        <title>Comparative Genomics of Early-Diverging Mushroom-Forming Fungi Provides Insights into the Origins of Lignocellulose Decay Capabilities.</title>
        <authorList>
            <person name="Nagy L.G."/>
            <person name="Riley R."/>
            <person name="Tritt A."/>
            <person name="Adam C."/>
            <person name="Daum C."/>
            <person name="Floudas D."/>
            <person name="Sun H."/>
            <person name="Yadav J.S."/>
            <person name="Pangilinan J."/>
            <person name="Larsson K.H."/>
            <person name="Matsuura K."/>
            <person name="Barry K."/>
            <person name="Labutti K."/>
            <person name="Kuo R."/>
            <person name="Ohm R.A."/>
            <person name="Bhattacharya S.S."/>
            <person name="Shirouzu T."/>
            <person name="Yoshinaga Y."/>
            <person name="Martin F.M."/>
            <person name="Grigoriev I.V."/>
            <person name="Hibbett D.S."/>
        </authorList>
    </citation>
    <scope>NUCLEOTIDE SEQUENCE [LARGE SCALE GENOMIC DNA]</scope>
    <source>
        <strain evidence="3 4">HHB12029</strain>
    </source>
</reference>
<accession>A0A165F3E1</accession>
<dbReference type="OrthoDB" id="26838at2759"/>
<dbReference type="EMBL" id="KV426103">
    <property type="protein sequence ID" value="KZV88297.1"/>
    <property type="molecule type" value="Genomic_DNA"/>
</dbReference>
<sequence>MEVTPTPSRTATPTRTETRPDNTAASIEVDYTYVTNEYVLEDAVRALKDASHIFLDCEGHNLGAVGGSLSLVNLAAADGPVYVVDVLAPAFNCDEGREVLDVMFDVLKDAAVKKVMFDGRMDASEFMHGYGVEMSGVLDLQLADIVSRGLRGERQKQQIGRLVPFIHRKDVNGHWADYDGVHRLNGLIKAMGEHKLPHVRRTEAYHERWHARPLGEEMIAAAARDVHYVRTMWKHFVAQDWVREEELEAQSGRYAGLVRAMRPFSHDTFRCNGLLPQGILEDLAGERWTCTLCERELARGYFLRIALFNEGRRFCKTCRAVRMRKMRQEQRACGKEQDIGQVRDRDACGILSADEWQVPVRGRGEAASERSEGAYSERETQTGVNYL</sequence>
<dbReference type="Gene3D" id="3.30.420.10">
    <property type="entry name" value="Ribonuclease H-like superfamily/Ribonuclease H"/>
    <property type="match status" value="1"/>
</dbReference>
<dbReference type="AlphaFoldDB" id="A0A165F3E1"/>
<organism evidence="3 4">
    <name type="scientific">Exidia glandulosa HHB12029</name>
    <dbReference type="NCBI Taxonomy" id="1314781"/>
    <lineage>
        <taxon>Eukaryota</taxon>
        <taxon>Fungi</taxon>
        <taxon>Dikarya</taxon>
        <taxon>Basidiomycota</taxon>
        <taxon>Agaricomycotina</taxon>
        <taxon>Agaricomycetes</taxon>
        <taxon>Auriculariales</taxon>
        <taxon>Exidiaceae</taxon>
        <taxon>Exidia</taxon>
    </lineage>
</organism>
<dbReference type="STRING" id="1314781.A0A165F3E1"/>
<dbReference type="PANTHER" id="PTHR46814:SF1">
    <property type="entry name" value="EGALITARIAN, ISOFORM B"/>
    <property type="match status" value="1"/>
</dbReference>
<dbReference type="InterPro" id="IPR002562">
    <property type="entry name" value="3'-5'_exonuclease_dom"/>
</dbReference>
<dbReference type="SUPFAM" id="SSF53098">
    <property type="entry name" value="Ribonuclease H-like"/>
    <property type="match status" value="1"/>
</dbReference>
<dbReference type="InParanoid" id="A0A165F3E1"/>
<evidence type="ECO:0000259" key="2">
    <source>
        <dbReference type="Pfam" id="PF01612"/>
    </source>
</evidence>
<protein>
    <submittedName>
        <fullName evidence="3">Ribonuclease H-like protein</fullName>
    </submittedName>
</protein>